<keyword evidence="4" id="KW-1185">Reference proteome</keyword>
<dbReference type="Gene3D" id="2.180.10.10">
    <property type="entry name" value="RHS repeat-associated core"/>
    <property type="match status" value="2"/>
</dbReference>
<feature type="chain" id="PRO_5041267195" description="Hint domain-containing protein" evidence="2">
    <location>
        <begin position="34"/>
        <end position="2190"/>
    </location>
</feature>
<dbReference type="Pfam" id="PF05593">
    <property type="entry name" value="RHS_repeat"/>
    <property type="match status" value="2"/>
</dbReference>
<evidence type="ECO:0000313" key="3">
    <source>
        <dbReference type="EMBL" id="MCF4123106.1"/>
    </source>
</evidence>
<dbReference type="NCBIfam" id="TIGR03696">
    <property type="entry name" value="Rhs_assc_core"/>
    <property type="match status" value="1"/>
</dbReference>
<dbReference type="InterPro" id="IPR006530">
    <property type="entry name" value="YD"/>
</dbReference>
<dbReference type="InterPro" id="IPR050708">
    <property type="entry name" value="T6SS_VgrG/RHS"/>
</dbReference>
<dbReference type="EMBL" id="JAKGSG010000054">
    <property type="protein sequence ID" value="MCF4123106.1"/>
    <property type="molecule type" value="Genomic_DNA"/>
</dbReference>
<reference evidence="3" key="1">
    <citation type="submission" date="2022-01" db="EMBL/GenBank/DDBJ databases">
        <title>Antribacter sp. nov., isolated from Guizhou of China.</title>
        <authorList>
            <person name="Chengliang C."/>
            <person name="Ya Z."/>
        </authorList>
    </citation>
    <scope>NUCLEOTIDE SEQUENCE</scope>
    <source>
        <strain evidence="3">KLBMP 9083</strain>
    </source>
</reference>
<dbReference type="PANTHER" id="PTHR32305:SF17">
    <property type="entry name" value="TRNA NUCLEASE WAPA"/>
    <property type="match status" value="1"/>
</dbReference>
<dbReference type="Proteomes" id="UP001165405">
    <property type="component" value="Unassembled WGS sequence"/>
</dbReference>
<dbReference type="InterPro" id="IPR022385">
    <property type="entry name" value="Rhs_assc_core"/>
</dbReference>
<feature type="compositionally biased region" description="Polar residues" evidence="1">
    <location>
        <begin position="1925"/>
        <end position="1936"/>
    </location>
</feature>
<name>A0AA41U8U3_9MICO</name>
<protein>
    <recommendedName>
        <fullName evidence="5">Hint domain-containing protein</fullName>
    </recommendedName>
</protein>
<evidence type="ECO:0000256" key="2">
    <source>
        <dbReference type="SAM" id="SignalP"/>
    </source>
</evidence>
<organism evidence="3 4">
    <name type="scientific">Antribacter soli</name>
    <dbReference type="NCBI Taxonomy" id="2910976"/>
    <lineage>
        <taxon>Bacteria</taxon>
        <taxon>Bacillati</taxon>
        <taxon>Actinomycetota</taxon>
        <taxon>Actinomycetes</taxon>
        <taxon>Micrococcales</taxon>
        <taxon>Promicromonosporaceae</taxon>
        <taxon>Antribacter</taxon>
    </lineage>
</organism>
<feature type="region of interest" description="Disordered" evidence="1">
    <location>
        <begin position="143"/>
        <end position="165"/>
    </location>
</feature>
<feature type="region of interest" description="Disordered" evidence="1">
    <location>
        <begin position="1738"/>
        <end position="1758"/>
    </location>
</feature>
<feature type="compositionally biased region" description="Gly residues" evidence="1">
    <location>
        <begin position="1994"/>
        <end position="2010"/>
    </location>
</feature>
<evidence type="ECO:0000256" key="1">
    <source>
        <dbReference type="SAM" id="MobiDB-lite"/>
    </source>
</evidence>
<keyword evidence="2" id="KW-0732">Signal</keyword>
<feature type="signal peptide" evidence="2">
    <location>
        <begin position="1"/>
        <end position="33"/>
    </location>
</feature>
<feature type="region of interest" description="Disordered" evidence="1">
    <location>
        <begin position="1925"/>
        <end position="2041"/>
    </location>
</feature>
<proteinExistence type="predicted"/>
<accession>A0AA41U8U3</accession>
<gene>
    <name evidence="3" type="ORF">L1785_19220</name>
</gene>
<dbReference type="RefSeq" id="WP_236090916.1">
    <property type="nucleotide sequence ID" value="NZ_JAKGSG010000054.1"/>
</dbReference>
<evidence type="ECO:0008006" key="5">
    <source>
        <dbReference type="Google" id="ProtNLM"/>
    </source>
</evidence>
<dbReference type="InterPro" id="IPR031325">
    <property type="entry name" value="RHS_repeat"/>
</dbReference>
<comment type="caution">
    <text evidence="3">The sequence shown here is derived from an EMBL/GenBank/DDBJ whole genome shotgun (WGS) entry which is preliminary data.</text>
</comment>
<sequence>MPSTRATDRHPRRALTVAVAGAAAISVILSTTAAPATAAALPALAERETWSLEEREEHGEDLWGADAAKGEKPLTVHEQNPTPVKAPPAIVEGAPTTITADSGDTDGGVPLSGLTPGQVTLEPDAGELARGNAGNLPVTIARSAAPGTTNKAASDKSAPGKNPAPVRVQTLGSTAAERAGVNGVLLTVTDDSAERVETESGSSEVDLAVDVSGLAVSPDWLSRARLVQLPACVLTTPEAKGCTQPTELPTADDASLASHGTVAARVEIPEAGPARTDAAGREVGGAEPMVLAVTAAAAGDQGDWSATPLAPSATWDVTGNTGAFTWSYPMRTPPVPGGLAPQVSLEYDSGSLDGKVASTNSQAGEIGDGWSLSTGGYIERSYVPCSEDTAGSANNASHKTGDLCWKSDNASLVLGGKAGELIKDGSTDTFRLAGDDNTKVERLRGTDAATPGWNGDNDKEWWKVTTSDGTQYFFGRDKTASDGVSTYSTNVVRAYGNHPGEPCYNTSYASASCMQGWRWNLEYVVDTSGNTMTYIYNREFNSYGHNNGAGVTDYARGSTLYRVLYGSRQGDEANAPARVEFTKAERCLVTADFDCAADKRDANQTRWPDVPHDLICSTSATECPNQFSPSFFSTKLVTAVTTQINTGASTWKSVDKWTLAHSFPDPGGETGKQLWLESVEHDGLAADAAADDVTDLPQVAFTGSGAPNRVDTQLDGRPSMHRFRLTQIRSEAGGAINVTYSAPDCTASSKPASPWTNTRRCMPVYWTPAGSETEVLEYFHKYVVTATLENARIPGSRNVETYYTYEGDAAWHYDDNELVRPKQRTWGQWRGYAAVETRVGETGIADHPQLRTRTRYFRGMHGDRLDADGGARSIQVDGINDLDQYAGMEREAITYNGTAVVERTLSTPWRSGATATDARGKSAYHTGVQATETITTAPDLAAGTRTVVTETAFDSYGMPEEVTDRGDTASTGDETCTRTTYIRNTTKNILDTVRRVDVVGKRCDETATLPADVVSDVRYAYDGGGVGTAPTAGLVTTTQEVKAYSSGTPTYVNVQGTTYDSYRRPLTATDALGRVTTTVYTDTNGLNTRTTVTTPDPDGTGALTSHVTLTDLDPAFGVPVKVTDPNGNITSGKYDGLGRLTSVWEPGRVQGIDTANTTFTYTVRDTGVNAVTTNTLNHDASAYLTSTTILDGLLRQRQTQSPSADRDNPGRVVTDTLYDTRGLAHITYDPWFGTGTPATTVVYPTAGSGDDEFKFFVPSSTVTQFDGAGRATAVIERSGANERWRTTTSYRGDRTLVDPPTGGTPTMEITDSRGNVTALHQYLGASPSGTSQVTQYTYDLANRLRKVTDPATNQWSYTYDLRGRQTQVSDPDKGISHTTYDDAGQVTATTDARGEKLAHVYDALGRKIATRDDTTSGALRASWVYDTLAKGQLTSSTRHSGGVVLTTSVTGYDHHYRPSGQTVTVPTSTAVPAGLVGSFTTEYTYTSTGLPKTTYLPRIGALGGETVTTTYDSANQPYQMIGGAQGAYVVNSEYSEYGELLFADIGGNYSVGARWTYDINTRRLIEQSVTREGAGGDDVVARYSYDDAGNVLGIKNNPTVAGVSPDRQCFTYDGLRRLTDAWTPNDGDCATSNRTEAGLGGADPYWTSYTHDAVGNRLTTTQHATATNGGNRTSTYAYPTAGGAAGSKPHAVTGVTTKNSAGATTGTSSFSYDQAGNMTGRTLAGQAAQALAWDAEGELASASQDGNGDGDTADANENDTYLYSADGERLVRTQDGASTLYLPGGAELTAYADGRASTANRYYAFNGKTITTRAAVGATGQTTIIPDHHGTPMLQVNQSANRVTRQYTDPFGATRGAVVGDADADGRLDGTNPVWVGDHGYLDKPEDTSGLTAIGARMYDPVLGRFISVDPVMDLTDPQQWNAYSYSNNNPVTFSDPTGKVYARDGSSGLPKPPVQEALPKDDRTKSGGGVGAQAPTAGQQGSYQPPPTPSTSYGGGYYSGGNSAGGGTAGKPFVNKPLNLKGGQRGKQATSARDPERPGCAGKCLDHGEMNTAKWDWDATGDVLGWISTVAGVVAVVAGVITLVSGPGAVVAGPVAAVAGQISFYAGLGSTLIDCAGGKAGRCAWGFAGMGLGGLGKLAGRGQDVLQLSDDSVKNAGFVGDGLGAVWDFGGRGVTWVNGTVPGGVTTWW</sequence>
<evidence type="ECO:0000313" key="4">
    <source>
        <dbReference type="Proteomes" id="UP001165405"/>
    </source>
</evidence>
<dbReference type="NCBIfam" id="TIGR01643">
    <property type="entry name" value="YD_repeat_2x"/>
    <property type="match status" value="2"/>
</dbReference>
<dbReference type="PANTHER" id="PTHR32305">
    <property type="match status" value="1"/>
</dbReference>